<dbReference type="EMBL" id="KV722498">
    <property type="protein sequence ID" value="OCH87117.1"/>
    <property type="molecule type" value="Genomic_DNA"/>
</dbReference>
<keyword evidence="3" id="KW-1185">Reference proteome</keyword>
<proteinExistence type="predicted"/>
<evidence type="ECO:0000313" key="3">
    <source>
        <dbReference type="Proteomes" id="UP000250043"/>
    </source>
</evidence>
<sequence>MSPGYYSLGSTAACLCQNARREAEATQALAGENTRKSGEGWAECADRLRKHDKHMVKAWKNEIDNLLVFAGLFSAVLTSFNIELYKELNSKPALDQNTQVLLHLPAQSTSPT</sequence>
<reference evidence="2 3" key="1">
    <citation type="submission" date="2016-07" db="EMBL/GenBank/DDBJ databases">
        <title>Draft genome of the white-rot fungus Obba rivulosa 3A-2.</title>
        <authorList>
            <consortium name="DOE Joint Genome Institute"/>
            <person name="Miettinen O."/>
            <person name="Riley R."/>
            <person name="Acob R."/>
            <person name="Barry K."/>
            <person name="Cullen D."/>
            <person name="De Vries R."/>
            <person name="Hainaut M."/>
            <person name="Hatakka A."/>
            <person name="Henrissat B."/>
            <person name="Hilden K."/>
            <person name="Kuo R."/>
            <person name="Labutti K."/>
            <person name="Lipzen A."/>
            <person name="Makela M.R."/>
            <person name="Sandor L."/>
            <person name="Spatafora J.W."/>
            <person name="Grigoriev I.V."/>
            <person name="Hibbett D.S."/>
        </authorList>
    </citation>
    <scope>NUCLEOTIDE SEQUENCE [LARGE SCALE GENOMIC DNA]</scope>
    <source>
        <strain evidence="2 3">3A-2</strain>
    </source>
</reference>
<evidence type="ECO:0000259" key="1">
    <source>
        <dbReference type="Pfam" id="PF20153"/>
    </source>
</evidence>
<gene>
    <name evidence="2" type="ORF">OBBRIDRAFT_736756</name>
</gene>
<feature type="non-terminal residue" evidence="2">
    <location>
        <position position="112"/>
    </location>
</feature>
<dbReference type="InterPro" id="IPR045338">
    <property type="entry name" value="DUF6535"/>
</dbReference>
<evidence type="ECO:0000313" key="2">
    <source>
        <dbReference type="EMBL" id="OCH87117.1"/>
    </source>
</evidence>
<dbReference type="Pfam" id="PF20153">
    <property type="entry name" value="DUF6535"/>
    <property type="match status" value="1"/>
</dbReference>
<protein>
    <recommendedName>
        <fullName evidence="1">DUF6535 domain-containing protein</fullName>
    </recommendedName>
</protein>
<dbReference type="OrthoDB" id="2753780at2759"/>
<feature type="domain" description="DUF6535" evidence="1">
    <location>
        <begin position="41"/>
        <end position="108"/>
    </location>
</feature>
<dbReference type="Proteomes" id="UP000250043">
    <property type="component" value="Unassembled WGS sequence"/>
</dbReference>
<name>A0A8E2DHI6_9APHY</name>
<dbReference type="AlphaFoldDB" id="A0A8E2DHI6"/>
<organism evidence="2 3">
    <name type="scientific">Obba rivulosa</name>
    <dbReference type="NCBI Taxonomy" id="1052685"/>
    <lineage>
        <taxon>Eukaryota</taxon>
        <taxon>Fungi</taxon>
        <taxon>Dikarya</taxon>
        <taxon>Basidiomycota</taxon>
        <taxon>Agaricomycotina</taxon>
        <taxon>Agaricomycetes</taxon>
        <taxon>Polyporales</taxon>
        <taxon>Gelatoporiaceae</taxon>
        <taxon>Obba</taxon>
    </lineage>
</organism>
<accession>A0A8E2DHI6</accession>